<evidence type="ECO:0000256" key="5">
    <source>
        <dbReference type="PIRNR" id="PIRNR000183"/>
    </source>
</evidence>
<dbReference type="InterPro" id="IPR007698">
    <property type="entry name" value="AlaDH/PNT_NAD(H)-bd"/>
</dbReference>
<dbReference type="Gene3D" id="3.40.50.720">
    <property type="entry name" value="NAD(P)-binding Rossmann-like Domain"/>
    <property type="match status" value="2"/>
</dbReference>
<feature type="binding site" evidence="7">
    <location>
        <position position="75"/>
    </location>
    <ligand>
        <name>substrate</name>
    </ligand>
</feature>
<feature type="binding site" evidence="8">
    <location>
        <position position="198"/>
    </location>
    <ligand>
        <name>NAD(+)</name>
        <dbReference type="ChEBI" id="CHEBI:57540"/>
    </ligand>
</feature>
<name>A0A1D8AZ65_9BACT</name>
<reference evidence="11 12" key="1">
    <citation type="submission" date="2016-06" db="EMBL/GenBank/DDBJ databases">
        <title>Three novel species with peptidoglycan cell walls form the new genus Lacunisphaera gen. nov. in the family Opitutaceae of the verrucomicrobial subdivision 4.</title>
        <authorList>
            <person name="Rast P."/>
            <person name="Gloeckner I."/>
            <person name="Jogler M."/>
            <person name="Boedeker C."/>
            <person name="Jeske O."/>
            <person name="Wiegand S."/>
            <person name="Reinhardt R."/>
            <person name="Schumann P."/>
            <person name="Rohde M."/>
            <person name="Spring S."/>
            <person name="Gloeckner F.O."/>
            <person name="Jogler C."/>
        </authorList>
    </citation>
    <scope>NUCLEOTIDE SEQUENCE [LARGE SCALE GENOMIC DNA]</scope>
    <source>
        <strain evidence="11 12">IG16b</strain>
    </source>
</reference>
<gene>
    <name evidence="11" type="primary">ald</name>
    <name evidence="11" type="ORF">Verru16b_03276</name>
</gene>
<evidence type="ECO:0000256" key="7">
    <source>
        <dbReference type="PIRSR" id="PIRSR000183-2"/>
    </source>
</evidence>
<feature type="binding site" evidence="8">
    <location>
        <begin position="298"/>
        <end position="301"/>
    </location>
    <ligand>
        <name>NAD(+)</name>
        <dbReference type="ChEBI" id="CHEBI:57540"/>
    </ligand>
</feature>
<dbReference type="InterPro" id="IPR036291">
    <property type="entry name" value="NAD(P)-bd_dom_sf"/>
</dbReference>
<dbReference type="InterPro" id="IPR007886">
    <property type="entry name" value="AlaDH/PNT_N"/>
</dbReference>
<evidence type="ECO:0000256" key="1">
    <source>
        <dbReference type="ARBA" id="ARBA00005689"/>
    </source>
</evidence>
<dbReference type="GO" id="GO:0042853">
    <property type="term" value="P:L-alanine catabolic process"/>
    <property type="evidence" value="ECO:0007669"/>
    <property type="project" value="InterPro"/>
</dbReference>
<comment type="similarity">
    <text evidence="1 5">Belongs to the AlaDH/PNT family.</text>
</comment>
<feature type="binding site" evidence="8">
    <location>
        <position position="134"/>
    </location>
    <ligand>
        <name>NAD(+)</name>
        <dbReference type="ChEBI" id="CHEBI:57540"/>
    </ligand>
</feature>
<dbReference type="PIRSF" id="PIRSF000183">
    <property type="entry name" value="Alanine_dh"/>
    <property type="match status" value="1"/>
</dbReference>
<evidence type="ECO:0000313" key="11">
    <source>
        <dbReference type="EMBL" id="AOS46179.1"/>
    </source>
</evidence>
<protein>
    <recommendedName>
        <fullName evidence="2 5">Alanine dehydrogenase</fullName>
        <ecNumber evidence="2 5">1.4.1.1</ecNumber>
    </recommendedName>
</protein>
<dbReference type="AlphaFoldDB" id="A0A1D8AZ65"/>
<dbReference type="Pfam" id="PF05222">
    <property type="entry name" value="AlaDh_PNT_N"/>
    <property type="match status" value="1"/>
</dbReference>
<dbReference type="RefSeq" id="WP_069963259.1">
    <property type="nucleotide sequence ID" value="NZ_CP016094.1"/>
</dbReference>
<dbReference type="NCBIfam" id="TIGR00518">
    <property type="entry name" value="alaDH"/>
    <property type="match status" value="1"/>
</dbReference>
<dbReference type="Proteomes" id="UP000095228">
    <property type="component" value="Chromosome"/>
</dbReference>
<dbReference type="SUPFAM" id="SSF51735">
    <property type="entry name" value="NAD(P)-binding Rossmann-fold domains"/>
    <property type="match status" value="1"/>
</dbReference>
<feature type="binding site" evidence="8">
    <location>
        <begin position="267"/>
        <end position="270"/>
    </location>
    <ligand>
        <name>NAD(+)</name>
        <dbReference type="ChEBI" id="CHEBI:57540"/>
    </ligand>
</feature>
<feature type="binding site" evidence="8">
    <location>
        <position position="203"/>
    </location>
    <ligand>
        <name>NAD(+)</name>
        <dbReference type="ChEBI" id="CHEBI:57540"/>
    </ligand>
</feature>
<evidence type="ECO:0000256" key="8">
    <source>
        <dbReference type="PIRSR" id="PIRSR000183-3"/>
    </source>
</evidence>
<feature type="active site" description="Proton donor/acceptor" evidence="6">
    <location>
        <position position="96"/>
    </location>
</feature>
<dbReference type="PANTHER" id="PTHR42795">
    <property type="entry name" value="ALANINE DEHYDROGENASE"/>
    <property type="match status" value="1"/>
</dbReference>
<dbReference type="KEGG" id="obg:Verru16b_03276"/>
<evidence type="ECO:0000256" key="3">
    <source>
        <dbReference type="ARBA" id="ARBA00023002"/>
    </source>
</evidence>
<feature type="binding site" evidence="7">
    <location>
        <position position="15"/>
    </location>
    <ligand>
        <name>substrate</name>
    </ligand>
</feature>
<keyword evidence="4 5" id="KW-0520">NAD</keyword>
<evidence type="ECO:0000256" key="2">
    <source>
        <dbReference type="ARBA" id="ARBA00012897"/>
    </source>
</evidence>
<dbReference type="SMART" id="SM01002">
    <property type="entry name" value="AlaDh_PNT_C"/>
    <property type="match status" value="1"/>
</dbReference>
<evidence type="ECO:0000256" key="4">
    <source>
        <dbReference type="ARBA" id="ARBA00023027"/>
    </source>
</evidence>
<dbReference type="GO" id="GO:0000286">
    <property type="term" value="F:alanine dehydrogenase activity"/>
    <property type="evidence" value="ECO:0007669"/>
    <property type="project" value="UniProtKB-UniRule"/>
</dbReference>
<organism evidence="11 12">
    <name type="scientific">Lacunisphaera limnophila</name>
    <dbReference type="NCBI Taxonomy" id="1838286"/>
    <lineage>
        <taxon>Bacteria</taxon>
        <taxon>Pseudomonadati</taxon>
        <taxon>Verrucomicrobiota</taxon>
        <taxon>Opitutia</taxon>
        <taxon>Opitutales</taxon>
        <taxon>Opitutaceae</taxon>
        <taxon>Lacunisphaera</taxon>
    </lineage>
</organism>
<comment type="catalytic activity">
    <reaction evidence="5">
        <text>L-alanine + NAD(+) + H2O = pyruvate + NH4(+) + NADH + H(+)</text>
        <dbReference type="Rhea" id="RHEA:18405"/>
        <dbReference type="ChEBI" id="CHEBI:15361"/>
        <dbReference type="ChEBI" id="CHEBI:15377"/>
        <dbReference type="ChEBI" id="CHEBI:15378"/>
        <dbReference type="ChEBI" id="CHEBI:28938"/>
        <dbReference type="ChEBI" id="CHEBI:57540"/>
        <dbReference type="ChEBI" id="CHEBI:57945"/>
        <dbReference type="ChEBI" id="CHEBI:57972"/>
        <dbReference type="EC" id="1.4.1.1"/>
    </reaction>
</comment>
<dbReference type="SMART" id="SM01003">
    <property type="entry name" value="AlaDh_PNT_N"/>
    <property type="match status" value="1"/>
</dbReference>
<dbReference type="InterPro" id="IPR008141">
    <property type="entry name" value="Ala_DH"/>
</dbReference>
<dbReference type="CDD" id="cd05305">
    <property type="entry name" value="L-AlaDH"/>
    <property type="match status" value="1"/>
</dbReference>
<dbReference type="STRING" id="1838286.Verru16b_03276"/>
<evidence type="ECO:0000259" key="9">
    <source>
        <dbReference type="SMART" id="SM01002"/>
    </source>
</evidence>
<sequence length="363" mass="38301">MTIGVPKEIKIGETRVSLTPNLCRRVIALGGDVLFEKGAGRSAGFTDDEYKAAGATVVASAARVWKESDFILKVKEPQAGEFALMQEGQTLFTYLHLAACPELAKELCRKNILGIAYETVEGADGSFPLLKPMSQVAGRLSIQIGAYRLQSQLGGSGVLLGGIPGSMPGHVVVIGAGNSGAHAVQMAVGMGARVTVLDLDTRKLEALDQEYRGRVVTLMSNPANIASEVADADLLIGAVLIPAARAPIVVSRKVVRQMRPGSVIVDIAIDQGGCVETIRPTSHEEPTYEEHGVIHYAVPNMPALVGRTSTMGLTQATEPFIALMVQKGVERALVEHPGLGRGVNTRGGRITYDAVALALGFEA</sequence>
<keyword evidence="3 5" id="KW-0560">Oxidoreductase</keyword>
<dbReference type="EMBL" id="CP016094">
    <property type="protein sequence ID" value="AOS46179.1"/>
    <property type="molecule type" value="Genomic_DNA"/>
</dbReference>
<dbReference type="EC" id="1.4.1.1" evidence="2 5"/>
<dbReference type="SUPFAM" id="SSF52283">
    <property type="entry name" value="Formate/glycerate dehydrogenase catalytic domain-like"/>
    <property type="match status" value="1"/>
</dbReference>
<evidence type="ECO:0000256" key="6">
    <source>
        <dbReference type="PIRSR" id="PIRSR000183-1"/>
    </source>
</evidence>
<keyword evidence="12" id="KW-1185">Reference proteome</keyword>
<feature type="binding site" evidence="8">
    <location>
        <position position="220"/>
    </location>
    <ligand>
        <name>NAD(+)</name>
        <dbReference type="ChEBI" id="CHEBI:57540"/>
    </ligand>
</feature>
<dbReference type="GO" id="GO:0000166">
    <property type="term" value="F:nucleotide binding"/>
    <property type="evidence" value="ECO:0007669"/>
    <property type="project" value="UniProtKB-KW"/>
</dbReference>
<dbReference type="GO" id="GO:0005886">
    <property type="term" value="C:plasma membrane"/>
    <property type="evidence" value="ECO:0007669"/>
    <property type="project" value="TreeGrafter"/>
</dbReference>
<feature type="active site" description="Proton donor/acceptor" evidence="6">
    <location>
        <position position="270"/>
    </location>
</feature>
<dbReference type="Pfam" id="PF01262">
    <property type="entry name" value="AlaDh_PNT_C"/>
    <property type="match status" value="1"/>
</dbReference>
<feature type="binding site" evidence="8">
    <location>
        <position position="279"/>
    </location>
    <ligand>
        <name>NAD(+)</name>
        <dbReference type="ChEBI" id="CHEBI:57540"/>
    </ligand>
</feature>
<feature type="domain" description="Alanine dehydrogenase/pyridine nucleotide transhydrogenase NAD(H)-binding" evidence="9">
    <location>
        <begin position="149"/>
        <end position="297"/>
    </location>
</feature>
<proteinExistence type="inferred from homology"/>
<feature type="binding site" evidence="8">
    <location>
        <begin position="239"/>
        <end position="240"/>
    </location>
    <ligand>
        <name>NAD(+)</name>
        <dbReference type="ChEBI" id="CHEBI:57540"/>
    </ligand>
</feature>
<evidence type="ECO:0000313" key="12">
    <source>
        <dbReference type="Proteomes" id="UP000095228"/>
    </source>
</evidence>
<dbReference type="OrthoDB" id="9804592at2"/>
<keyword evidence="8" id="KW-0547">Nucleotide-binding</keyword>
<evidence type="ECO:0000259" key="10">
    <source>
        <dbReference type="SMART" id="SM01003"/>
    </source>
</evidence>
<dbReference type="PATRIC" id="fig|1838286.3.peg.3315"/>
<feature type="domain" description="Alanine dehydrogenase/pyridine nucleotide transhydrogenase N-terminal" evidence="10">
    <location>
        <begin position="4"/>
        <end position="137"/>
    </location>
</feature>
<dbReference type="PANTHER" id="PTHR42795:SF1">
    <property type="entry name" value="ALANINE DEHYDROGENASE"/>
    <property type="match status" value="1"/>
</dbReference>
<dbReference type="FunFam" id="3.40.50.720:FF:000049">
    <property type="entry name" value="Alanine dehydrogenase"/>
    <property type="match status" value="1"/>
</dbReference>
<accession>A0A1D8AZ65</accession>